<accession>A0AAI8L0T9</accession>
<organism evidence="1 2">
    <name type="scientific">Streptomyces griseorubiginosus</name>
    <dbReference type="NCBI Taxonomy" id="67304"/>
    <lineage>
        <taxon>Bacteria</taxon>
        <taxon>Bacillati</taxon>
        <taxon>Actinomycetota</taxon>
        <taxon>Actinomycetes</taxon>
        <taxon>Kitasatosporales</taxon>
        <taxon>Streptomycetaceae</taxon>
        <taxon>Streptomyces</taxon>
    </lineage>
</organism>
<gene>
    <name evidence="1" type="ORF">DWG14_05082</name>
</gene>
<dbReference type="RefSeq" id="WP_120052060.1">
    <property type="nucleotide sequence ID" value="NZ_CP032427.1"/>
</dbReference>
<protein>
    <submittedName>
        <fullName evidence="1">Uncharacterized protein</fullName>
    </submittedName>
</protein>
<dbReference type="Proteomes" id="UP000265765">
    <property type="component" value="Chromosome"/>
</dbReference>
<dbReference type="AlphaFoldDB" id="A0AAI8L0T9"/>
<dbReference type="GeneID" id="91283953"/>
<proteinExistence type="predicted"/>
<reference evidence="1 2" key="1">
    <citation type="submission" date="2018-09" db="EMBL/GenBank/DDBJ databases">
        <title>Production of Trimethoprim by Streptomyces sp. 3E-1.</title>
        <authorList>
            <person name="Kang H.J."/>
            <person name="Kim S.B."/>
        </authorList>
    </citation>
    <scope>NUCLEOTIDE SEQUENCE [LARGE SCALE GENOMIC DNA]</scope>
    <source>
        <strain evidence="1 2">3E-1</strain>
    </source>
</reference>
<sequence>MTGPAQAPQSLTRVCPNCNGFATAAVTSGLGRDHRGHLPTITVDCPACDGRGTTQLPAAQLAGGRA</sequence>
<evidence type="ECO:0000313" key="1">
    <source>
        <dbReference type="EMBL" id="AYC40809.1"/>
    </source>
</evidence>
<name>A0AAI8L0T9_9ACTN</name>
<dbReference type="EMBL" id="CP032427">
    <property type="protein sequence ID" value="AYC40809.1"/>
    <property type="molecule type" value="Genomic_DNA"/>
</dbReference>
<dbReference type="KEGG" id="sge:DWG14_05082"/>
<evidence type="ECO:0000313" key="2">
    <source>
        <dbReference type="Proteomes" id="UP000265765"/>
    </source>
</evidence>